<dbReference type="InterPro" id="IPR007712">
    <property type="entry name" value="RelE/ParE_toxin"/>
</dbReference>
<dbReference type="Gene3D" id="3.30.2310.20">
    <property type="entry name" value="RelE-like"/>
    <property type="match status" value="1"/>
</dbReference>
<organism evidence="3 4">
    <name type="scientific">Lacticaseibacillus zeae</name>
    <name type="common">Lactobacillus zeae</name>
    <dbReference type="NCBI Taxonomy" id="57037"/>
    <lineage>
        <taxon>Bacteria</taxon>
        <taxon>Bacillati</taxon>
        <taxon>Bacillota</taxon>
        <taxon>Bacilli</taxon>
        <taxon>Lactobacillales</taxon>
        <taxon>Lactobacillaceae</taxon>
        <taxon>Lacticaseibacillus</taxon>
    </lineage>
</organism>
<evidence type="ECO:0000256" key="2">
    <source>
        <dbReference type="PIRSR" id="PIRSR006156-1"/>
    </source>
</evidence>
<dbReference type="GO" id="GO:0004521">
    <property type="term" value="F:RNA endonuclease activity"/>
    <property type="evidence" value="ECO:0007669"/>
    <property type="project" value="TreeGrafter"/>
</dbReference>
<dbReference type="PANTHER" id="PTHR40588">
    <property type="entry name" value="MRNA INTERFERASE TOXIN YAFQ"/>
    <property type="match status" value="1"/>
</dbReference>
<protein>
    <submittedName>
        <fullName evidence="3">Type II toxin-antitoxin system YafQ family toxin</fullName>
    </submittedName>
</protein>
<dbReference type="InterPro" id="IPR004386">
    <property type="entry name" value="Toxin_YafQ-like"/>
</dbReference>
<comment type="caution">
    <text evidence="3">The sequence shown here is derived from an EMBL/GenBank/DDBJ whole genome shotgun (WGS) entry which is preliminary data.</text>
</comment>
<evidence type="ECO:0000313" key="3">
    <source>
        <dbReference type="EMBL" id="TLF40892.1"/>
    </source>
</evidence>
<dbReference type="RefSeq" id="WP_010490726.1">
    <property type="nucleotide sequence ID" value="NZ_CP074379.1"/>
</dbReference>
<dbReference type="NCBIfam" id="TIGR02385">
    <property type="entry name" value="RelE_StbE"/>
    <property type="match status" value="1"/>
</dbReference>
<evidence type="ECO:0000313" key="4">
    <source>
        <dbReference type="Proteomes" id="UP000307781"/>
    </source>
</evidence>
<gene>
    <name evidence="3" type="ORF">FEI14_09545</name>
</gene>
<dbReference type="Pfam" id="PF15738">
    <property type="entry name" value="YafQ_toxin"/>
    <property type="match status" value="1"/>
</dbReference>
<reference evidence="3 4" key="1">
    <citation type="submission" date="2019-05" db="EMBL/GenBank/DDBJ databases">
        <title>Genome-based reclassification of Lactobacillus casei as Lactobacillus casei subsp. casei. subsp.nov., description of Lactobacillus casei subsp. zeae subsp. nov., and emended description of Lactobacillus casei.</title>
        <authorList>
            <person name="Huang C.-H."/>
        </authorList>
    </citation>
    <scope>NUCLEOTIDE SEQUENCE [LARGE SCALE GENOMIC DNA]</scope>
    <source>
        <strain evidence="3 4">CRBIP24.58</strain>
    </source>
</reference>
<dbReference type="PIRSF" id="PIRSF006156">
    <property type="entry name" value="YafQ"/>
    <property type="match status" value="1"/>
</dbReference>
<keyword evidence="1" id="KW-1277">Toxin-antitoxin system</keyword>
<name>A0A5R8LUI0_LACZE</name>
<feature type="active site" description="Proton donor" evidence="2">
    <location>
        <position position="94"/>
    </location>
</feature>
<dbReference type="EMBL" id="VBWN01000006">
    <property type="protein sequence ID" value="TLF40892.1"/>
    <property type="molecule type" value="Genomic_DNA"/>
</dbReference>
<dbReference type="AlphaFoldDB" id="A0A5R8LUI0"/>
<dbReference type="GO" id="GO:0006415">
    <property type="term" value="P:translational termination"/>
    <property type="evidence" value="ECO:0007669"/>
    <property type="project" value="TreeGrafter"/>
</dbReference>
<sequence>MYSLTPTPTFKRDVKRLAKKHWPLDDLKTAINLLVTGTNAETLRSRYADHALSSSSDWRGYRELHVNGPKGDWLLIYKVEQQNLLLTLVRTGSHKDLLGR</sequence>
<accession>A0A5R8LUI0</accession>
<dbReference type="GO" id="GO:0006402">
    <property type="term" value="P:mRNA catabolic process"/>
    <property type="evidence" value="ECO:0007669"/>
    <property type="project" value="TreeGrafter"/>
</dbReference>
<evidence type="ECO:0000256" key="1">
    <source>
        <dbReference type="ARBA" id="ARBA00022649"/>
    </source>
</evidence>
<dbReference type="InterPro" id="IPR035093">
    <property type="entry name" value="RelE/ParE_toxin_dom_sf"/>
</dbReference>
<dbReference type="PANTHER" id="PTHR40588:SF1">
    <property type="entry name" value="MRNA INTERFERASE TOXIN YAFQ"/>
    <property type="match status" value="1"/>
</dbReference>
<dbReference type="Proteomes" id="UP000307781">
    <property type="component" value="Unassembled WGS sequence"/>
</dbReference>
<dbReference type="SUPFAM" id="SSF143011">
    <property type="entry name" value="RelE-like"/>
    <property type="match status" value="1"/>
</dbReference>
<proteinExistence type="predicted"/>